<protein>
    <submittedName>
        <fullName evidence="2">Uncharacterized protein</fullName>
    </submittedName>
</protein>
<dbReference type="Proteomes" id="UP000239895">
    <property type="component" value="Unassembled WGS sequence"/>
</dbReference>
<feature type="transmembrane region" description="Helical" evidence="1">
    <location>
        <begin position="89"/>
        <end position="107"/>
    </location>
</feature>
<comment type="caution">
    <text evidence="2">The sequence shown here is derived from an EMBL/GenBank/DDBJ whole genome shotgun (WGS) entry which is preliminary data.</text>
</comment>
<evidence type="ECO:0000313" key="3">
    <source>
        <dbReference type="Proteomes" id="UP000239895"/>
    </source>
</evidence>
<keyword evidence="1" id="KW-0812">Transmembrane</keyword>
<feature type="transmembrane region" description="Helical" evidence="1">
    <location>
        <begin position="127"/>
        <end position="145"/>
    </location>
</feature>
<sequence>MVTSVIPGGSMSIMDAPTGKVPAPRGRGDVGPSWLWRSLAALGVLVSAVVHLVLWTRGYDDIDLVGPLFLVNAAGGVVLATLMLTWRHWLPLVGGILFGAVTLLAFVTSATSDLLGISPEVIGVNELVAAAAELVAVVASTVALVREQAR</sequence>
<gene>
    <name evidence="2" type="ORF">BCL65_10741</name>
</gene>
<keyword evidence="1" id="KW-1133">Transmembrane helix</keyword>
<reference evidence="2 3" key="1">
    <citation type="submission" date="2018-03" db="EMBL/GenBank/DDBJ databases">
        <title>Comparative analysis of microorganisms from saline springs in Andes Mountain Range, Colombia.</title>
        <authorList>
            <person name="Rubin E."/>
        </authorList>
    </citation>
    <scope>NUCLEOTIDE SEQUENCE [LARGE SCALE GENOMIC DNA]</scope>
    <source>
        <strain evidence="2 3">CG 23</strain>
    </source>
</reference>
<feature type="transmembrane region" description="Helical" evidence="1">
    <location>
        <begin position="62"/>
        <end position="82"/>
    </location>
</feature>
<organism evidence="2 3">
    <name type="scientific">Isoptericola halotolerans</name>
    <dbReference type="NCBI Taxonomy" id="300560"/>
    <lineage>
        <taxon>Bacteria</taxon>
        <taxon>Bacillati</taxon>
        <taxon>Actinomycetota</taxon>
        <taxon>Actinomycetes</taxon>
        <taxon>Micrococcales</taxon>
        <taxon>Promicromonosporaceae</taxon>
        <taxon>Isoptericola</taxon>
    </lineage>
</organism>
<evidence type="ECO:0000313" key="2">
    <source>
        <dbReference type="EMBL" id="PRZ05555.1"/>
    </source>
</evidence>
<name>A0ABX5ECI7_9MICO</name>
<keyword evidence="3" id="KW-1185">Reference proteome</keyword>
<keyword evidence="1" id="KW-0472">Membrane</keyword>
<accession>A0ABX5ECI7</accession>
<proteinExistence type="predicted"/>
<dbReference type="EMBL" id="PVTX01000007">
    <property type="protein sequence ID" value="PRZ05555.1"/>
    <property type="molecule type" value="Genomic_DNA"/>
</dbReference>
<feature type="transmembrane region" description="Helical" evidence="1">
    <location>
        <begin position="34"/>
        <end position="56"/>
    </location>
</feature>
<evidence type="ECO:0000256" key="1">
    <source>
        <dbReference type="SAM" id="Phobius"/>
    </source>
</evidence>